<dbReference type="PANTHER" id="PTHR47331">
    <property type="entry name" value="PHD-TYPE DOMAIN-CONTAINING PROTEIN"/>
    <property type="match status" value="1"/>
</dbReference>
<evidence type="ECO:0000256" key="1">
    <source>
        <dbReference type="SAM" id="MobiDB-lite"/>
    </source>
</evidence>
<dbReference type="EMBL" id="CACRXK020022147">
    <property type="protein sequence ID" value="CAB4036535.1"/>
    <property type="molecule type" value="Genomic_DNA"/>
</dbReference>
<proteinExistence type="predicted"/>
<reference evidence="2" key="1">
    <citation type="submission" date="2020-04" db="EMBL/GenBank/DDBJ databases">
        <authorList>
            <person name="Alioto T."/>
            <person name="Alioto T."/>
            <person name="Gomez Garrido J."/>
        </authorList>
    </citation>
    <scope>NUCLEOTIDE SEQUENCE</scope>
    <source>
        <strain evidence="2">A484AB</strain>
    </source>
</reference>
<comment type="caution">
    <text evidence="2">The sequence shown here is derived from an EMBL/GenBank/DDBJ whole genome shotgun (WGS) entry which is preliminary data.</text>
</comment>
<dbReference type="Proteomes" id="UP001152795">
    <property type="component" value="Unassembled WGS sequence"/>
</dbReference>
<feature type="non-terminal residue" evidence="2">
    <location>
        <position position="296"/>
    </location>
</feature>
<feature type="region of interest" description="Disordered" evidence="1">
    <location>
        <begin position="83"/>
        <end position="108"/>
    </location>
</feature>
<accession>A0A6S7JUS8</accession>
<keyword evidence="3" id="KW-1185">Reference proteome</keyword>
<dbReference type="OrthoDB" id="10066767at2759"/>
<dbReference type="PANTHER" id="PTHR47331:SF1">
    <property type="entry name" value="GAG-LIKE PROTEIN"/>
    <property type="match status" value="1"/>
</dbReference>
<gene>
    <name evidence="2" type="ORF">PACLA_8A055066</name>
</gene>
<sequence length="296" mass="33491">KKIEFLPKFVSGDAYETVKRMAGCSYPDIILILQHRYGQPATVAASCIESLTSGPKLTNDDYKGLRYQTTCLTNGETQGNPAYTTDFEKGKIDGTGDNDNDNKRKKSNWPNCPCCSRSHELAFCPKFRRKEVNARWDVVKKQKLCHVCMKAGHFRENCRYVEFCPCGSQRKHNLLLHNTKSNENKKEMKDEKKLSEDHKEVDPDKQSAQEKKTEQYATITNTTSKFVLLHVVPVKVLSPQGVSVTTFALLDNASRGTMISSELAKELNLRGRKETILVNTLLQQENVCKSFTCKLA</sequence>
<feature type="non-terminal residue" evidence="2">
    <location>
        <position position="1"/>
    </location>
</feature>
<protein>
    <submittedName>
        <fullName evidence="2">Uncharacterized protein</fullName>
    </submittedName>
</protein>
<name>A0A6S7JUS8_PARCT</name>
<feature type="region of interest" description="Disordered" evidence="1">
    <location>
        <begin position="179"/>
        <end position="212"/>
    </location>
</feature>
<evidence type="ECO:0000313" key="2">
    <source>
        <dbReference type="EMBL" id="CAB4036535.1"/>
    </source>
</evidence>
<feature type="compositionally biased region" description="Basic and acidic residues" evidence="1">
    <location>
        <begin position="180"/>
        <end position="212"/>
    </location>
</feature>
<evidence type="ECO:0000313" key="3">
    <source>
        <dbReference type="Proteomes" id="UP001152795"/>
    </source>
</evidence>
<organism evidence="2 3">
    <name type="scientific">Paramuricea clavata</name>
    <name type="common">Red gorgonian</name>
    <name type="synonym">Violescent sea-whip</name>
    <dbReference type="NCBI Taxonomy" id="317549"/>
    <lineage>
        <taxon>Eukaryota</taxon>
        <taxon>Metazoa</taxon>
        <taxon>Cnidaria</taxon>
        <taxon>Anthozoa</taxon>
        <taxon>Octocorallia</taxon>
        <taxon>Malacalcyonacea</taxon>
        <taxon>Plexauridae</taxon>
        <taxon>Paramuricea</taxon>
    </lineage>
</organism>
<dbReference type="AlphaFoldDB" id="A0A6S7JUS8"/>